<feature type="domain" description="M23ase beta-sheet core" evidence="4">
    <location>
        <begin position="25"/>
        <end position="135"/>
    </location>
</feature>
<feature type="region of interest" description="Disordered" evidence="3">
    <location>
        <begin position="184"/>
        <end position="203"/>
    </location>
</feature>
<evidence type="ECO:0000259" key="4">
    <source>
        <dbReference type="Pfam" id="PF01551"/>
    </source>
</evidence>
<proteinExistence type="predicted"/>
<dbReference type="Gene3D" id="2.70.70.10">
    <property type="entry name" value="Glucose Permease (Domain IIA)"/>
    <property type="match status" value="1"/>
</dbReference>
<dbReference type="GO" id="GO:0042742">
    <property type="term" value="P:defense response to bacterium"/>
    <property type="evidence" value="ECO:0007669"/>
    <property type="project" value="UniProtKB-KW"/>
</dbReference>
<dbReference type="SUPFAM" id="SSF55846">
    <property type="entry name" value="N-acetylmuramoyl-L-alanine amidase-like"/>
    <property type="match status" value="1"/>
</dbReference>
<reference evidence="5" key="1">
    <citation type="submission" date="2022-06" db="EMBL/GenBank/DDBJ databases">
        <authorList>
            <person name="Harrison M."/>
            <person name="Anderman E."/>
            <person name="Dini T."/>
            <person name="Eldabh K."/>
            <person name="Frino T."/>
            <person name="Milavec J."/>
            <person name="Profrock V."/>
            <person name="Qyshkollari T."/>
            <person name="Sayed A."/>
            <person name="Virtue R."/>
            <person name="Bieri S.M."/>
            <person name="Bultje S."/>
            <person name="Chang H."/>
            <person name="Harsh E."/>
            <person name="Harsh J."/>
            <person name="Kok S.K."/>
            <person name="Lacroix V.J."/>
            <person name="McCurdy J.B."/>
            <person name="Nguyen A.V."/>
            <person name="Pastoor E.C."/>
            <person name="Ribbe G.J."/>
            <person name="Schneider L.A."/>
            <person name="Schroeder J.E."/>
            <person name="Steen S.B."/>
            <person name="Stob E.J."/>
            <person name="Sytsema I.L."/>
            <person name="Timmer L.J."/>
            <person name="Tsurho V."/>
            <person name="Van B.A."/>
            <person name="Verhoeven A.R."/>
            <person name="Vroon N.G."/>
            <person name="Wan G."/>
            <person name="Woldt K.M."/>
            <person name="Wertz J.T."/>
            <person name="DeJong R.J."/>
            <person name="Delesalle V.A."/>
            <person name="Garlena R.A."/>
            <person name="Russell D.A."/>
            <person name="Jacobs-Sera D."/>
            <person name="Hatfull G.F."/>
        </authorList>
    </citation>
    <scope>NUCLEOTIDE SEQUENCE</scope>
</reference>
<dbReference type="SUPFAM" id="SSF51261">
    <property type="entry name" value="Duplicated hybrid motif"/>
    <property type="match status" value="1"/>
</dbReference>
<name>A0A976YDG2_9CAUD</name>
<dbReference type="GO" id="GO:0009253">
    <property type="term" value="P:peptidoglycan catabolic process"/>
    <property type="evidence" value="ECO:0007669"/>
    <property type="project" value="InterPro"/>
</dbReference>
<dbReference type="InterPro" id="IPR011055">
    <property type="entry name" value="Dup_hybrid_motif"/>
</dbReference>
<evidence type="ECO:0000256" key="3">
    <source>
        <dbReference type="SAM" id="MobiDB-lite"/>
    </source>
</evidence>
<sequence>MAPRFMPLQAGTHVTSPYGPRDGGFHGGTDFGKTGGSAGLPVFACQSGTVIHAGGASGYGGPDPAGWLVIDSDDEQGSGCVEYGHIIREVAKGATVRAGQRIGRINPDRATNGGVAPHLHLTVWAREYGGTRVDPMSWLRGSPHPGTPTAPPAAPKPTTPGAAPMAIDYGITHTIFGYNAGSAGTGNSNGRRPRTDNAAAHTQEGGTGDAIGLARYCIGAQVGYNVIVDDERTVLNVPNIEGSWSAADANNIAWHLCFAGSYASWSAGRWLSRDAADGLNEDAMLWRGAKAFAAACLEFKIPVEWVGAVAYADNNWPPRRGICGHVSFGRRGGGHTDPGRGFPVAEFIRRVQSFMRSATAPTPINLIEQEAAVAQAWIGKRLTEPGQKGERPILDDGVKLGAFVPYERGHIYWKMGAKLAYAIPHGGLFEAFQARGFEAGIGFPLLRHDVVTAHGITGGVQSFDRGVLMTPTDGPTAGLLVHGEIGKVYAAQEWEQGALGWPRSDEYAYPQMGKGCIRQDFAGGSLVYTPTGVVSVA</sequence>
<dbReference type="GO" id="GO:0004222">
    <property type="term" value="F:metalloendopeptidase activity"/>
    <property type="evidence" value="ECO:0007669"/>
    <property type="project" value="TreeGrafter"/>
</dbReference>
<feature type="compositionally biased region" description="Pro residues" evidence="3">
    <location>
        <begin position="145"/>
        <end position="158"/>
    </location>
</feature>
<evidence type="ECO:0000313" key="5">
    <source>
        <dbReference type="EMBL" id="UVF61664.1"/>
    </source>
</evidence>
<gene>
    <name evidence="5" type="primary">43</name>
    <name evidence="5" type="ORF">SEA_APUNK_43</name>
</gene>
<keyword evidence="2" id="KW-0081">Bacteriolytic enzyme</keyword>
<evidence type="ECO:0000256" key="1">
    <source>
        <dbReference type="ARBA" id="ARBA00022529"/>
    </source>
</evidence>
<keyword evidence="1" id="KW-0929">Antimicrobial</keyword>
<dbReference type="GO" id="GO:0031640">
    <property type="term" value="P:killing of cells of another organism"/>
    <property type="evidence" value="ECO:0007669"/>
    <property type="project" value="UniProtKB-KW"/>
</dbReference>
<accession>A0A976YDG2</accession>
<evidence type="ECO:0000313" key="6">
    <source>
        <dbReference type="Proteomes" id="UP001059489"/>
    </source>
</evidence>
<dbReference type="EMBL" id="ON755186">
    <property type="protein sequence ID" value="UVF61664.1"/>
    <property type="molecule type" value="Genomic_DNA"/>
</dbReference>
<dbReference type="GO" id="GO:0008745">
    <property type="term" value="F:N-acetylmuramoyl-L-alanine amidase activity"/>
    <property type="evidence" value="ECO:0007669"/>
    <property type="project" value="InterPro"/>
</dbReference>
<dbReference type="InterPro" id="IPR016047">
    <property type="entry name" value="M23ase_b-sheet_dom"/>
</dbReference>
<dbReference type="PANTHER" id="PTHR21666">
    <property type="entry name" value="PEPTIDASE-RELATED"/>
    <property type="match status" value="1"/>
</dbReference>
<dbReference type="Gene3D" id="3.40.80.10">
    <property type="entry name" value="Peptidoglycan recognition protein-like"/>
    <property type="match status" value="1"/>
</dbReference>
<dbReference type="Pfam" id="PF01551">
    <property type="entry name" value="Peptidase_M23"/>
    <property type="match status" value="1"/>
</dbReference>
<dbReference type="InterPro" id="IPR036505">
    <property type="entry name" value="Amidase/PGRP_sf"/>
</dbReference>
<feature type="region of interest" description="Disordered" evidence="3">
    <location>
        <begin position="138"/>
        <end position="164"/>
    </location>
</feature>
<evidence type="ECO:0000256" key="2">
    <source>
        <dbReference type="ARBA" id="ARBA00022638"/>
    </source>
</evidence>
<protein>
    <submittedName>
        <fullName evidence="5">Lysin A</fullName>
    </submittedName>
</protein>
<keyword evidence="6" id="KW-1185">Reference proteome</keyword>
<dbReference type="Proteomes" id="UP001059489">
    <property type="component" value="Segment"/>
</dbReference>
<organism evidence="5 6">
    <name type="scientific">Gordonia phage APunk</name>
    <dbReference type="NCBI Taxonomy" id="2926082"/>
    <lineage>
        <taxon>Viruses</taxon>
        <taxon>Duplodnaviria</taxon>
        <taxon>Heunggongvirae</taxon>
        <taxon>Uroviricota</taxon>
        <taxon>Caudoviricetes</taxon>
        <taxon>Stackebrandtviridae</taxon>
        <taxon>Schenleyvirinae</taxon>
        <taxon>Zitchvirus</taxon>
        <taxon>Zitchvirus apunk</taxon>
    </lineage>
</organism>
<dbReference type="PANTHER" id="PTHR21666:SF270">
    <property type="entry name" value="MUREIN HYDROLASE ACTIVATOR ENVC"/>
    <property type="match status" value="1"/>
</dbReference>
<dbReference type="CDD" id="cd12797">
    <property type="entry name" value="M23_peptidase"/>
    <property type="match status" value="1"/>
</dbReference>
<dbReference type="InterPro" id="IPR050570">
    <property type="entry name" value="Cell_wall_metabolism_enzyme"/>
</dbReference>